<dbReference type="AlphaFoldDB" id="A0A433UUD8"/>
<name>A0A433UUD8_9CYAN</name>
<evidence type="ECO:0000313" key="2">
    <source>
        <dbReference type="Proteomes" id="UP000271624"/>
    </source>
</evidence>
<keyword evidence="2" id="KW-1185">Reference proteome</keyword>
<sequence length="155" mass="18299">MLELQTLAKLYGIPPMGNPKMMINWVDALVEYLPEAKVVTWGALRDKQGFILQSLKMSLLETLKFVDNDHNPNAAQLAILARLIELRPRYHDLGHLFDEKGLKAEERLCTEVLWKIYQARQREHPLLEETQIIWRRRPYYMVGLKKSICRKWMLP</sequence>
<reference evidence="1" key="2">
    <citation type="journal article" date="2019" name="Genome Biol. Evol.">
        <title>Day and night: Metabolic profiles and evolutionary relationships of six axenic non-marine cyanobacteria.</title>
        <authorList>
            <person name="Will S.E."/>
            <person name="Henke P."/>
            <person name="Boedeker C."/>
            <person name="Huang S."/>
            <person name="Brinkmann H."/>
            <person name="Rohde M."/>
            <person name="Jarek M."/>
            <person name="Friedl T."/>
            <person name="Seufert S."/>
            <person name="Schumacher M."/>
            <person name="Overmann J."/>
            <person name="Neumann-Schaal M."/>
            <person name="Petersen J."/>
        </authorList>
    </citation>
    <scope>NUCLEOTIDE SEQUENCE [LARGE SCALE GENOMIC DNA]</scope>
    <source>
        <strain evidence="1">PCC 7102</strain>
    </source>
</reference>
<dbReference type="EMBL" id="RSCL01000033">
    <property type="protein sequence ID" value="RUS97397.1"/>
    <property type="molecule type" value="Genomic_DNA"/>
</dbReference>
<evidence type="ECO:0000313" key="1">
    <source>
        <dbReference type="EMBL" id="RUS97397.1"/>
    </source>
</evidence>
<reference evidence="1" key="1">
    <citation type="submission" date="2018-12" db="EMBL/GenBank/DDBJ databases">
        <authorList>
            <person name="Will S."/>
            <person name="Neumann-Schaal M."/>
            <person name="Henke P."/>
        </authorList>
    </citation>
    <scope>NUCLEOTIDE SEQUENCE</scope>
    <source>
        <strain evidence="1">PCC 7102</strain>
    </source>
</reference>
<gene>
    <name evidence="1" type="ORF">DSM106972_085000</name>
</gene>
<comment type="caution">
    <text evidence="1">The sequence shown here is derived from an EMBL/GenBank/DDBJ whole genome shotgun (WGS) entry which is preliminary data.</text>
</comment>
<accession>A0A433UUD8</accession>
<organism evidence="1 2">
    <name type="scientific">Dulcicalothrix desertica PCC 7102</name>
    <dbReference type="NCBI Taxonomy" id="232991"/>
    <lineage>
        <taxon>Bacteria</taxon>
        <taxon>Bacillati</taxon>
        <taxon>Cyanobacteriota</taxon>
        <taxon>Cyanophyceae</taxon>
        <taxon>Nostocales</taxon>
        <taxon>Calotrichaceae</taxon>
        <taxon>Dulcicalothrix</taxon>
    </lineage>
</organism>
<protein>
    <submittedName>
        <fullName evidence="1">Uncharacterized protein</fullName>
    </submittedName>
</protein>
<dbReference type="Proteomes" id="UP000271624">
    <property type="component" value="Unassembled WGS sequence"/>
</dbReference>
<proteinExistence type="predicted"/>